<keyword evidence="1" id="KW-1133">Transmembrane helix</keyword>
<gene>
    <name evidence="2" type="ORF">FYC51_07305</name>
</gene>
<sequence length="143" mass="14055">MSGIGSSVRRGRVAASVAVVLGVALGGFGLTGCTASGGSSDDGSSALPPVIADLGDVDGTTVEVPEGGSIDLTGDDETYTDWTADIADPAVVAFVPGRDDGSAQFNPGLTAESVGTTEVTLDNSESGESVTFTVEVVPKSDGS</sequence>
<organism evidence="2 3">
    <name type="scientific">Agromyces mariniharenae</name>
    <dbReference type="NCBI Taxonomy" id="2604423"/>
    <lineage>
        <taxon>Bacteria</taxon>
        <taxon>Bacillati</taxon>
        <taxon>Actinomycetota</taxon>
        <taxon>Actinomycetes</taxon>
        <taxon>Micrococcales</taxon>
        <taxon>Microbacteriaceae</taxon>
        <taxon>Agromyces</taxon>
    </lineage>
</organism>
<accession>A0A5S4VA36</accession>
<dbReference type="AlphaFoldDB" id="A0A5S4VA36"/>
<keyword evidence="1" id="KW-0812">Transmembrane</keyword>
<keyword evidence="1" id="KW-0472">Membrane</keyword>
<keyword evidence="3" id="KW-1185">Reference proteome</keyword>
<dbReference type="Proteomes" id="UP000325243">
    <property type="component" value="Unassembled WGS sequence"/>
</dbReference>
<protein>
    <submittedName>
        <fullName evidence="2">Uncharacterized protein</fullName>
    </submittedName>
</protein>
<comment type="caution">
    <text evidence="2">The sequence shown here is derived from an EMBL/GenBank/DDBJ whole genome shotgun (WGS) entry which is preliminary data.</text>
</comment>
<dbReference type="EMBL" id="VSSB01000001">
    <property type="protein sequence ID" value="TYL53470.1"/>
    <property type="molecule type" value="Genomic_DNA"/>
</dbReference>
<evidence type="ECO:0000256" key="1">
    <source>
        <dbReference type="SAM" id="Phobius"/>
    </source>
</evidence>
<evidence type="ECO:0000313" key="3">
    <source>
        <dbReference type="Proteomes" id="UP000325243"/>
    </source>
</evidence>
<reference evidence="2 3" key="1">
    <citation type="submission" date="2019-08" db="EMBL/GenBank/DDBJ databases">
        <authorList>
            <person name="Hu J."/>
        </authorList>
    </citation>
    <scope>NUCLEOTIDE SEQUENCE [LARGE SCALE GENOMIC DNA]</scope>
    <source>
        <strain evidence="2 3">NEAU-184</strain>
    </source>
</reference>
<name>A0A5S4VA36_9MICO</name>
<evidence type="ECO:0000313" key="2">
    <source>
        <dbReference type="EMBL" id="TYL53470.1"/>
    </source>
</evidence>
<feature type="transmembrane region" description="Helical" evidence="1">
    <location>
        <begin position="12"/>
        <end position="30"/>
    </location>
</feature>
<dbReference type="RefSeq" id="WP_148732939.1">
    <property type="nucleotide sequence ID" value="NZ_VSSB01000001.1"/>
</dbReference>
<proteinExistence type="predicted"/>